<evidence type="ECO:0000256" key="3">
    <source>
        <dbReference type="ARBA" id="ARBA00022596"/>
    </source>
</evidence>
<reference evidence="8" key="1">
    <citation type="submission" date="2022-08" db="EMBL/GenBank/DDBJ databases">
        <authorList>
            <person name="Kim S.-J."/>
        </authorList>
    </citation>
    <scope>NUCLEOTIDE SEQUENCE</scope>
    <source>
        <strain evidence="8">KJ</strain>
    </source>
</reference>
<feature type="domain" description="UreE urease accessory N-terminal" evidence="7">
    <location>
        <begin position="7"/>
        <end position="70"/>
    </location>
</feature>
<dbReference type="SMART" id="SM00988">
    <property type="entry name" value="UreE_N"/>
    <property type="match status" value="1"/>
</dbReference>
<organism evidence="8 9">
    <name type="scientific">Paraburkholderia fungorum</name>
    <dbReference type="NCBI Taxonomy" id="134537"/>
    <lineage>
        <taxon>Bacteria</taxon>
        <taxon>Pseudomonadati</taxon>
        <taxon>Pseudomonadota</taxon>
        <taxon>Betaproteobacteria</taxon>
        <taxon>Burkholderiales</taxon>
        <taxon>Burkholderiaceae</taxon>
        <taxon>Paraburkholderia</taxon>
    </lineage>
</organism>
<dbReference type="GO" id="GO:0006457">
    <property type="term" value="P:protein folding"/>
    <property type="evidence" value="ECO:0007669"/>
    <property type="project" value="InterPro"/>
</dbReference>
<accession>A0AAP5QH39</accession>
<dbReference type="GO" id="GO:0019627">
    <property type="term" value="P:urea metabolic process"/>
    <property type="evidence" value="ECO:0007669"/>
    <property type="project" value="InterPro"/>
</dbReference>
<evidence type="ECO:0000256" key="1">
    <source>
        <dbReference type="ARBA" id="ARBA00004496"/>
    </source>
</evidence>
<evidence type="ECO:0000256" key="6">
    <source>
        <dbReference type="SAM" id="MobiDB-lite"/>
    </source>
</evidence>
<dbReference type="AlphaFoldDB" id="A0AAP5QH39"/>
<evidence type="ECO:0000313" key="9">
    <source>
        <dbReference type="Proteomes" id="UP001246473"/>
    </source>
</evidence>
<dbReference type="GO" id="GO:0051082">
    <property type="term" value="F:unfolded protein binding"/>
    <property type="evidence" value="ECO:0007669"/>
    <property type="project" value="UniProtKB-UniRule"/>
</dbReference>
<dbReference type="InterPro" id="IPR007864">
    <property type="entry name" value="UreE_C_dom"/>
</dbReference>
<dbReference type="GO" id="GO:0016151">
    <property type="term" value="F:nickel cation binding"/>
    <property type="evidence" value="ECO:0007669"/>
    <property type="project" value="UniProtKB-UniRule"/>
</dbReference>
<dbReference type="EMBL" id="JANSLM010000026">
    <property type="protein sequence ID" value="MDT8843578.1"/>
    <property type="molecule type" value="Genomic_DNA"/>
</dbReference>
<comment type="function">
    <text evidence="5">Involved in urease metallocenter assembly. Binds nickel. Probably functions as a nickel donor during metallocenter assembly.</text>
</comment>
<evidence type="ECO:0000259" key="7">
    <source>
        <dbReference type="SMART" id="SM00988"/>
    </source>
</evidence>
<dbReference type="HAMAP" id="MF_00822">
    <property type="entry name" value="UreE"/>
    <property type="match status" value="1"/>
</dbReference>
<dbReference type="InterPro" id="IPR036118">
    <property type="entry name" value="UreE_N_sf"/>
</dbReference>
<dbReference type="Proteomes" id="UP001246473">
    <property type="component" value="Unassembled WGS sequence"/>
</dbReference>
<keyword evidence="3 5" id="KW-0533">Nickel</keyword>
<comment type="caution">
    <text evidence="8">The sequence shown here is derived from an EMBL/GenBank/DDBJ whole genome shotgun (WGS) entry which is preliminary data.</text>
</comment>
<keyword evidence="4 5" id="KW-0143">Chaperone</keyword>
<dbReference type="GO" id="GO:0065003">
    <property type="term" value="P:protein-containing complex assembly"/>
    <property type="evidence" value="ECO:0007669"/>
    <property type="project" value="InterPro"/>
</dbReference>
<comment type="similarity">
    <text evidence="5">Belongs to the UreE family.</text>
</comment>
<protein>
    <recommendedName>
        <fullName evidence="5">Urease accessory protein UreE</fullName>
    </recommendedName>
</protein>
<evidence type="ECO:0000313" key="8">
    <source>
        <dbReference type="EMBL" id="MDT8843578.1"/>
    </source>
</evidence>
<dbReference type="RefSeq" id="WP_310699480.1">
    <property type="nucleotide sequence ID" value="NZ_JANSLM010000026.1"/>
</dbReference>
<dbReference type="InterPro" id="IPR004029">
    <property type="entry name" value="UreE_N"/>
</dbReference>
<sequence>MELVTQILGRADAPEFTGREVDRIGIASADAGRRRMRLRSERGVDVGIDLPRQNWLFDGAVLHDDGARVVVVVRLPEPVMVIALAALTSEAAFRIGHALGNRHSQSEWRGEEIIVPVTDTAELTARPVLALGLPGLTVRFAQRPFAADAPPTCAGAVHEHHPSHHAHGHHHGHDHHHAHGSDHQGQ</sequence>
<evidence type="ECO:0000256" key="4">
    <source>
        <dbReference type="ARBA" id="ARBA00023186"/>
    </source>
</evidence>
<dbReference type="SUPFAM" id="SSF69287">
    <property type="entry name" value="Urease metallochaperone UreE, N-terminal domain"/>
    <property type="match status" value="1"/>
</dbReference>
<evidence type="ECO:0000256" key="5">
    <source>
        <dbReference type="HAMAP-Rule" id="MF_00822"/>
    </source>
</evidence>
<gene>
    <name evidence="5" type="primary">ureE</name>
    <name evidence="8" type="ORF">ParKJ_39905</name>
</gene>
<name>A0AAP5QH39_9BURK</name>
<evidence type="ECO:0000256" key="2">
    <source>
        <dbReference type="ARBA" id="ARBA00022490"/>
    </source>
</evidence>
<comment type="subcellular location">
    <subcellularLocation>
        <location evidence="1 5">Cytoplasm</location>
    </subcellularLocation>
</comment>
<keyword evidence="2 5" id="KW-0963">Cytoplasm</keyword>
<feature type="compositionally biased region" description="Basic residues" evidence="6">
    <location>
        <begin position="161"/>
        <end position="178"/>
    </location>
</feature>
<dbReference type="Gene3D" id="2.60.260.20">
    <property type="entry name" value="Urease metallochaperone UreE, N-terminal domain"/>
    <property type="match status" value="1"/>
</dbReference>
<dbReference type="PIRSF" id="PIRSF036402">
    <property type="entry name" value="Ureas_acces_UreE"/>
    <property type="match status" value="1"/>
</dbReference>
<proteinExistence type="inferred from homology"/>
<feature type="region of interest" description="Disordered" evidence="6">
    <location>
        <begin position="151"/>
        <end position="186"/>
    </location>
</feature>
<dbReference type="Pfam" id="PF05194">
    <property type="entry name" value="UreE_C"/>
    <property type="match status" value="1"/>
</dbReference>
<dbReference type="Pfam" id="PF02814">
    <property type="entry name" value="UreE_N"/>
    <property type="match status" value="1"/>
</dbReference>
<dbReference type="GO" id="GO:0005737">
    <property type="term" value="C:cytoplasm"/>
    <property type="evidence" value="ECO:0007669"/>
    <property type="project" value="UniProtKB-SubCell"/>
</dbReference>
<dbReference type="InterPro" id="IPR012406">
    <property type="entry name" value="UreE"/>
</dbReference>